<name>A0A6J4N334_9BACT</name>
<accession>A0A6J4N334</accession>
<sequence>MDSKTYGIGILTLTATALLIANLFSPSPVIGEEAVANDDMQAVTARTVKGGDALYLLDNGSGKVAVFMVDPRNGLQLMAVEDVQTGFRGGK</sequence>
<evidence type="ECO:0000313" key="1">
    <source>
        <dbReference type="EMBL" id="CAA9376032.1"/>
    </source>
</evidence>
<protein>
    <submittedName>
        <fullName evidence="1">Uncharacterized protein</fullName>
    </submittedName>
</protein>
<reference evidence="1" key="1">
    <citation type="submission" date="2020-02" db="EMBL/GenBank/DDBJ databases">
        <authorList>
            <person name="Meier V. D."/>
        </authorList>
    </citation>
    <scope>NUCLEOTIDE SEQUENCE</scope>
    <source>
        <strain evidence="1">AVDCRST_MAG64</strain>
    </source>
</reference>
<dbReference type="AlphaFoldDB" id="A0A6J4N334"/>
<organism evidence="1">
    <name type="scientific">uncultured Phycisphaerae bacterium</name>
    <dbReference type="NCBI Taxonomy" id="904963"/>
    <lineage>
        <taxon>Bacteria</taxon>
        <taxon>Pseudomonadati</taxon>
        <taxon>Planctomycetota</taxon>
        <taxon>Phycisphaerae</taxon>
        <taxon>environmental samples</taxon>
    </lineage>
</organism>
<proteinExistence type="predicted"/>
<dbReference type="EMBL" id="CADCUQ010000079">
    <property type="protein sequence ID" value="CAA9376032.1"/>
    <property type="molecule type" value="Genomic_DNA"/>
</dbReference>
<gene>
    <name evidence="1" type="ORF">AVDCRST_MAG64-313</name>
</gene>